<gene>
    <name evidence="2" type="ORF">GCM10010968_03340</name>
</gene>
<keyword evidence="1" id="KW-0472">Membrane</keyword>
<dbReference type="RefSeq" id="WP_188715364.1">
    <property type="nucleotide sequence ID" value="NZ_BAABBD010000001.1"/>
</dbReference>
<keyword evidence="1" id="KW-1133">Transmembrane helix</keyword>
<proteinExistence type="predicted"/>
<evidence type="ECO:0008006" key="4">
    <source>
        <dbReference type="Google" id="ProtNLM"/>
    </source>
</evidence>
<name>A0ABQ2KE01_9MICO</name>
<evidence type="ECO:0000256" key="1">
    <source>
        <dbReference type="SAM" id="Phobius"/>
    </source>
</evidence>
<reference evidence="3" key="1">
    <citation type="journal article" date="2019" name="Int. J. Syst. Evol. Microbiol.">
        <title>The Global Catalogue of Microorganisms (GCM) 10K type strain sequencing project: providing services to taxonomists for standard genome sequencing and annotation.</title>
        <authorList>
            <consortium name="The Broad Institute Genomics Platform"/>
            <consortium name="The Broad Institute Genome Sequencing Center for Infectious Disease"/>
            <person name="Wu L."/>
            <person name="Ma J."/>
        </authorList>
    </citation>
    <scope>NUCLEOTIDE SEQUENCE [LARGE SCALE GENOMIC DNA]</scope>
    <source>
        <strain evidence="3">CGMCC 1.6960</strain>
    </source>
</reference>
<accession>A0ABQ2KE01</accession>
<comment type="caution">
    <text evidence="2">The sequence shown here is derived from an EMBL/GenBank/DDBJ whole genome shotgun (WGS) entry which is preliminary data.</text>
</comment>
<dbReference type="EMBL" id="BMLM01000001">
    <property type="protein sequence ID" value="GGN78011.1"/>
    <property type="molecule type" value="Genomic_DNA"/>
</dbReference>
<evidence type="ECO:0000313" key="3">
    <source>
        <dbReference type="Proteomes" id="UP000626982"/>
    </source>
</evidence>
<feature type="transmembrane region" description="Helical" evidence="1">
    <location>
        <begin position="13"/>
        <end position="33"/>
    </location>
</feature>
<sequence>MAPDGPGDARPSFAGWLAFGLSCCSVGLLALAIGLRFMTELPRPIADAVLVGSAAYFLAGLVGWLVWRRQSAGAEPPAG</sequence>
<organism evidence="2 3">
    <name type="scientific">Agrococcus terreus</name>
    <dbReference type="NCBI Taxonomy" id="574649"/>
    <lineage>
        <taxon>Bacteria</taxon>
        <taxon>Bacillati</taxon>
        <taxon>Actinomycetota</taxon>
        <taxon>Actinomycetes</taxon>
        <taxon>Micrococcales</taxon>
        <taxon>Microbacteriaceae</taxon>
        <taxon>Agrococcus</taxon>
    </lineage>
</organism>
<feature type="transmembrane region" description="Helical" evidence="1">
    <location>
        <begin position="45"/>
        <end position="67"/>
    </location>
</feature>
<protein>
    <recommendedName>
        <fullName evidence="4">Holin-X, holin superfamily III</fullName>
    </recommendedName>
</protein>
<keyword evidence="3" id="KW-1185">Reference proteome</keyword>
<dbReference type="Proteomes" id="UP000626982">
    <property type="component" value="Unassembled WGS sequence"/>
</dbReference>
<keyword evidence="1" id="KW-0812">Transmembrane</keyword>
<evidence type="ECO:0000313" key="2">
    <source>
        <dbReference type="EMBL" id="GGN78011.1"/>
    </source>
</evidence>